<comment type="caution">
    <text evidence="1">The sequence shown here is derived from an EMBL/GenBank/DDBJ whole genome shotgun (WGS) entry which is preliminary data.</text>
</comment>
<reference evidence="1" key="1">
    <citation type="journal article" date="2015" name="Nature">
        <title>Complex archaea that bridge the gap between prokaryotes and eukaryotes.</title>
        <authorList>
            <person name="Spang A."/>
            <person name="Saw J.H."/>
            <person name="Jorgensen S.L."/>
            <person name="Zaremba-Niedzwiedzka K."/>
            <person name="Martijn J."/>
            <person name="Lind A.E."/>
            <person name="van Eijk R."/>
            <person name="Schleper C."/>
            <person name="Guy L."/>
            <person name="Ettema T.J."/>
        </authorList>
    </citation>
    <scope>NUCLEOTIDE SEQUENCE</scope>
</reference>
<name>A0A0F9QUD3_9ZZZZ</name>
<sequence>MNLRDFRQMWEKDGLHFVEIERRKQGGATWILYNVTEPMSTSEYGRHYGLIVVEKQRKVVAHNFKNTQGGNWTRELTAWWEEHYAEGLVDGGGHQICA</sequence>
<dbReference type="AlphaFoldDB" id="A0A0F9QUD3"/>
<accession>A0A0F9QUD3</accession>
<evidence type="ECO:0000313" key="1">
    <source>
        <dbReference type="EMBL" id="KKN46054.1"/>
    </source>
</evidence>
<proteinExistence type="predicted"/>
<gene>
    <name evidence="1" type="ORF">LCGC14_0676730</name>
</gene>
<organism evidence="1">
    <name type="scientific">marine sediment metagenome</name>
    <dbReference type="NCBI Taxonomy" id="412755"/>
    <lineage>
        <taxon>unclassified sequences</taxon>
        <taxon>metagenomes</taxon>
        <taxon>ecological metagenomes</taxon>
    </lineage>
</organism>
<dbReference type="EMBL" id="LAZR01001352">
    <property type="protein sequence ID" value="KKN46054.1"/>
    <property type="molecule type" value="Genomic_DNA"/>
</dbReference>
<protein>
    <submittedName>
        <fullName evidence="1">Uncharacterized protein</fullName>
    </submittedName>
</protein>